<evidence type="ECO:0000313" key="2">
    <source>
        <dbReference type="Proteomes" id="UP000321933"/>
    </source>
</evidence>
<dbReference type="InterPro" id="IPR038084">
    <property type="entry name" value="PduO/GlcC-like_sf"/>
</dbReference>
<organism evidence="1 2">
    <name type="scientific">Parahaliea aestuarii</name>
    <dbReference type="NCBI Taxonomy" id="1852021"/>
    <lineage>
        <taxon>Bacteria</taxon>
        <taxon>Pseudomonadati</taxon>
        <taxon>Pseudomonadota</taxon>
        <taxon>Gammaproteobacteria</taxon>
        <taxon>Cellvibrionales</taxon>
        <taxon>Halieaceae</taxon>
        <taxon>Parahaliea</taxon>
    </lineage>
</organism>
<keyword evidence="2" id="KW-1185">Reference proteome</keyword>
<dbReference type="Gene3D" id="3.30.450.150">
    <property type="entry name" value="Haem-degrading domain"/>
    <property type="match status" value="3"/>
</dbReference>
<comment type="caution">
    <text evidence="1">The sequence shown here is derived from an EMBL/GenBank/DDBJ whole genome shotgun (WGS) entry which is preliminary data.</text>
</comment>
<dbReference type="Pfam" id="PF03928">
    <property type="entry name" value="HbpS-like"/>
    <property type="match status" value="1"/>
</dbReference>
<evidence type="ECO:0008006" key="3">
    <source>
        <dbReference type="Google" id="ProtNLM"/>
    </source>
</evidence>
<gene>
    <name evidence="1" type="ORF">FVW59_14610</name>
</gene>
<dbReference type="InterPro" id="IPR005624">
    <property type="entry name" value="PduO/GlcC-like"/>
</dbReference>
<sequence length="671" mass="69849">MNWRIVGLCLTLTLGACGGGGSGGGAGESPDRDDDDTPCTGQCAGEENWLTVSDVKQVLGQAIAQSRALGVEATIAVVDRVGNVLAVHRMADSGPAVTISTTFPTTISTGLEGVVLPPGTNGDALAAIAKAVTGAYLSSEGNAFSTRTANQIVQEHFNPGEENQPSGPLFGVQFSQLACSDFTLAATGPQTAVPAAPVALPLTATVGPQRSPLGLSADPGGFPLYKNGTAVGGVGVIADGRYSIDRNILDTDRDIDEQIAFAATFGYAAPTDRRADRITVEGKTFRFSDVDFGDLPEDPEQAPAYDSLNDAGALVAVRGYSRNQIIAGTAFGRPGSGIRPATDFADLDAFVFVDQNNNNRFPPRAGTDAAQLGDAALSAAEVRQLLSSAIAVANRARAQIRRPVGSQARVTVSIVDSQGEILGMLRTRDAPVFGADVSLQKARTATIFSSPDAADFFRGITTPTTYVDENLQPKAQVLIPDYVDAAQTFIGPQALTDGTAFSDRAGGNLSRPFYPDGIRGNPNGPFSKSFANNEWSVFSSGMQLDLALNKILQHVLFAAGADAPDVGPNCVESALPRIANGTQIFPGSVPVYRGDTLVGGIGVSGDGIDQDDMISFLGVHEAGEALGGAINNAPPEIRADRLTPAGERLRYIQCPQTPYIDSDEQQVCSGK</sequence>
<dbReference type="InterPro" id="IPR052517">
    <property type="entry name" value="GlcG_carb_metab_protein"/>
</dbReference>
<protein>
    <recommendedName>
        <fullName evidence="3">Heme-binding protein</fullName>
    </recommendedName>
</protein>
<name>A0A5C8ZRY2_9GAMM</name>
<dbReference type="PROSITE" id="PS51257">
    <property type="entry name" value="PROKAR_LIPOPROTEIN"/>
    <property type="match status" value="1"/>
</dbReference>
<evidence type="ECO:0000313" key="1">
    <source>
        <dbReference type="EMBL" id="TXS90564.1"/>
    </source>
</evidence>
<dbReference type="OrthoDB" id="9121915at2"/>
<proteinExistence type="predicted"/>
<reference evidence="1 2" key="1">
    <citation type="submission" date="2019-08" db="EMBL/GenBank/DDBJ databases">
        <title>Parahaliea maris sp. nov., isolated from the surface seawater.</title>
        <authorList>
            <person name="Liu Y."/>
        </authorList>
    </citation>
    <scope>NUCLEOTIDE SEQUENCE [LARGE SCALE GENOMIC DNA]</scope>
    <source>
        <strain evidence="1 2">S2-26</strain>
    </source>
</reference>
<dbReference type="PANTHER" id="PTHR34309:SF1">
    <property type="entry name" value="PROTEIN GLCG"/>
    <property type="match status" value="1"/>
</dbReference>
<dbReference type="EMBL" id="VRYZ01000006">
    <property type="protein sequence ID" value="TXS90564.1"/>
    <property type="molecule type" value="Genomic_DNA"/>
</dbReference>
<dbReference type="Proteomes" id="UP000321933">
    <property type="component" value="Unassembled WGS sequence"/>
</dbReference>
<dbReference type="PANTHER" id="PTHR34309">
    <property type="entry name" value="SLR1406 PROTEIN"/>
    <property type="match status" value="1"/>
</dbReference>
<dbReference type="AlphaFoldDB" id="A0A5C8ZRY2"/>
<accession>A0A5C8ZRY2</accession>
<dbReference type="SUPFAM" id="SSF143744">
    <property type="entry name" value="GlcG-like"/>
    <property type="match status" value="3"/>
</dbReference>
<dbReference type="RefSeq" id="WP_148065090.1">
    <property type="nucleotide sequence ID" value="NZ_VRYZ01000006.1"/>
</dbReference>